<sequence length="66" mass="7105">MIRLTLIRCTRAIAGHPTKIWSAGSTLCGCFLFPAKVAMAADCIRNTLILAPNASRARRQSVCSAK</sequence>
<dbReference type="PROSITE" id="PS51257">
    <property type="entry name" value="PROKAR_LIPOPROTEIN"/>
    <property type="match status" value="1"/>
</dbReference>
<name>A0A8J5IFT0_9STRA</name>
<comment type="caution">
    <text evidence="1">The sequence shown here is derived from an EMBL/GenBank/DDBJ whole genome shotgun (WGS) entry which is preliminary data.</text>
</comment>
<dbReference type="EMBL" id="JAENGY010000590">
    <property type="protein sequence ID" value="KAG6959905.1"/>
    <property type="molecule type" value="Genomic_DNA"/>
</dbReference>
<reference evidence="1" key="1">
    <citation type="submission" date="2021-01" db="EMBL/GenBank/DDBJ databases">
        <title>Phytophthora aleatoria, a newly-described species from Pinus radiata is distinct from Phytophthora cactorum isolates based on comparative genomics.</title>
        <authorList>
            <person name="Mcdougal R."/>
            <person name="Panda P."/>
            <person name="Williams N."/>
            <person name="Studholme D.J."/>
        </authorList>
    </citation>
    <scope>NUCLEOTIDE SEQUENCE</scope>
    <source>
        <strain evidence="1">NZFS 4037</strain>
    </source>
</reference>
<gene>
    <name evidence="1" type="ORF">JG688_00009880</name>
</gene>
<dbReference type="Proteomes" id="UP000709295">
    <property type="component" value="Unassembled WGS sequence"/>
</dbReference>
<proteinExistence type="predicted"/>
<keyword evidence="2" id="KW-1185">Reference proteome</keyword>
<protein>
    <submittedName>
        <fullName evidence="1">Uncharacterized protein</fullName>
    </submittedName>
</protein>
<dbReference type="AlphaFoldDB" id="A0A8J5IFT0"/>
<organism evidence="1 2">
    <name type="scientific">Phytophthora aleatoria</name>
    <dbReference type="NCBI Taxonomy" id="2496075"/>
    <lineage>
        <taxon>Eukaryota</taxon>
        <taxon>Sar</taxon>
        <taxon>Stramenopiles</taxon>
        <taxon>Oomycota</taxon>
        <taxon>Peronosporomycetes</taxon>
        <taxon>Peronosporales</taxon>
        <taxon>Peronosporaceae</taxon>
        <taxon>Phytophthora</taxon>
    </lineage>
</organism>
<accession>A0A8J5IFT0</accession>
<evidence type="ECO:0000313" key="2">
    <source>
        <dbReference type="Proteomes" id="UP000709295"/>
    </source>
</evidence>
<evidence type="ECO:0000313" key="1">
    <source>
        <dbReference type="EMBL" id="KAG6959905.1"/>
    </source>
</evidence>